<accession>A0A0C9VTY6</accession>
<organism evidence="1 2">
    <name type="scientific">Sphaerobolus stellatus (strain SS14)</name>
    <dbReference type="NCBI Taxonomy" id="990650"/>
    <lineage>
        <taxon>Eukaryota</taxon>
        <taxon>Fungi</taxon>
        <taxon>Dikarya</taxon>
        <taxon>Basidiomycota</taxon>
        <taxon>Agaricomycotina</taxon>
        <taxon>Agaricomycetes</taxon>
        <taxon>Phallomycetidae</taxon>
        <taxon>Geastrales</taxon>
        <taxon>Sphaerobolaceae</taxon>
        <taxon>Sphaerobolus</taxon>
    </lineage>
</organism>
<dbReference type="Proteomes" id="UP000054279">
    <property type="component" value="Unassembled WGS sequence"/>
</dbReference>
<dbReference type="OrthoDB" id="5362512at2759"/>
<protein>
    <submittedName>
        <fullName evidence="1">Uncharacterized protein</fullName>
    </submittedName>
</protein>
<name>A0A0C9VTY6_SPHS4</name>
<gene>
    <name evidence="1" type="ORF">M422DRAFT_250516</name>
</gene>
<evidence type="ECO:0000313" key="1">
    <source>
        <dbReference type="EMBL" id="KIJ46087.1"/>
    </source>
</evidence>
<proteinExistence type="predicted"/>
<dbReference type="HOGENOM" id="CLU_2062956_0_0_1"/>
<sequence>MHSNEIAWSYKVEQRCECGGLDGSPVGGDGFGASKDRIATVGTLHDKKALHGLWRTVVEDYILLDLFKELDRLPGLSGLAYRFAEYFPKDERYLAGLWESDLKGSGCSVLVMGFSEVGR</sequence>
<reference evidence="1 2" key="1">
    <citation type="submission" date="2014-06" db="EMBL/GenBank/DDBJ databases">
        <title>Evolutionary Origins and Diversification of the Mycorrhizal Mutualists.</title>
        <authorList>
            <consortium name="DOE Joint Genome Institute"/>
            <consortium name="Mycorrhizal Genomics Consortium"/>
            <person name="Kohler A."/>
            <person name="Kuo A."/>
            <person name="Nagy L.G."/>
            <person name="Floudas D."/>
            <person name="Copeland A."/>
            <person name="Barry K.W."/>
            <person name="Cichocki N."/>
            <person name="Veneault-Fourrey C."/>
            <person name="LaButti K."/>
            <person name="Lindquist E.A."/>
            <person name="Lipzen A."/>
            <person name="Lundell T."/>
            <person name="Morin E."/>
            <person name="Murat C."/>
            <person name="Riley R."/>
            <person name="Ohm R."/>
            <person name="Sun H."/>
            <person name="Tunlid A."/>
            <person name="Henrissat B."/>
            <person name="Grigoriev I.V."/>
            <person name="Hibbett D.S."/>
            <person name="Martin F."/>
        </authorList>
    </citation>
    <scope>NUCLEOTIDE SEQUENCE [LARGE SCALE GENOMIC DNA]</scope>
    <source>
        <strain evidence="1 2">SS14</strain>
    </source>
</reference>
<evidence type="ECO:0000313" key="2">
    <source>
        <dbReference type="Proteomes" id="UP000054279"/>
    </source>
</evidence>
<keyword evidence="2" id="KW-1185">Reference proteome</keyword>
<dbReference type="EMBL" id="KN837109">
    <property type="protein sequence ID" value="KIJ46087.1"/>
    <property type="molecule type" value="Genomic_DNA"/>
</dbReference>
<dbReference type="AlphaFoldDB" id="A0A0C9VTY6"/>